<feature type="signal peptide" evidence="2">
    <location>
        <begin position="1"/>
        <end position="15"/>
    </location>
</feature>
<reference evidence="4" key="1">
    <citation type="journal article" date="2024" name="Gigascience">
        <title>Chromosome-level genome of the poultry shaft louse Menopon gallinae provides insight into the host-switching and adaptive evolution of parasitic lice.</title>
        <authorList>
            <person name="Xu Y."/>
            <person name="Ma L."/>
            <person name="Liu S."/>
            <person name="Liang Y."/>
            <person name="Liu Q."/>
            <person name="He Z."/>
            <person name="Tian L."/>
            <person name="Duan Y."/>
            <person name="Cai W."/>
            <person name="Li H."/>
            <person name="Song F."/>
        </authorList>
    </citation>
    <scope>NUCLEOTIDE SEQUENCE</scope>
    <source>
        <strain evidence="4">Cailab_2023a</strain>
    </source>
</reference>
<gene>
    <name evidence="4" type="ORF">PYX00_002000</name>
</gene>
<protein>
    <recommendedName>
        <fullName evidence="3">Invertebrate defensins family profile domain-containing protein</fullName>
    </recommendedName>
</protein>
<proteinExistence type="predicted"/>
<dbReference type="InterPro" id="IPR001542">
    <property type="entry name" value="Defensin_invertebrate/fungal"/>
</dbReference>
<name>A0AAW2IGQ3_9NEOP</name>
<dbReference type="EMBL" id="JARGDH010000001">
    <property type="protein sequence ID" value="KAL0280818.1"/>
    <property type="molecule type" value="Genomic_DNA"/>
</dbReference>
<organism evidence="4">
    <name type="scientific">Menopon gallinae</name>
    <name type="common">poultry shaft louse</name>
    <dbReference type="NCBI Taxonomy" id="328185"/>
    <lineage>
        <taxon>Eukaryota</taxon>
        <taxon>Metazoa</taxon>
        <taxon>Ecdysozoa</taxon>
        <taxon>Arthropoda</taxon>
        <taxon>Hexapoda</taxon>
        <taxon>Insecta</taxon>
        <taxon>Pterygota</taxon>
        <taxon>Neoptera</taxon>
        <taxon>Paraneoptera</taxon>
        <taxon>Psocodea</taxon>
        <taxon>Troctomorpha</taxon>
        <taxon>Phthiraptera</taxon>
        <taxon>Amblycera</taxon>
        <taxon>Menoponidae</taxon>
        <taxon>Menopon</taxon>
    </lineage>
</organism>
<evidence type="ECO:0000259" key="3">
    <source>
        <dbReference type="Pfam" id="PF01097"/>
    </source>
</evidence>
<evidence type="ECO:0000256" key="2">
    <source>
        <dbReference type="SAM" id="SignalP"/>
    </source>
</evidence>
<evidence type="ECO:0000313" key="4">
    <source>
        <dbReference type="EMBL" id="KAL0280818.1"/>
    </source>
</evidence>
<dbReference type="GO" id="GO:0051707">
    <property type="term" value="P:response to other organism"/>
    <property type="evidence" value="ECO:0007669"/>
    <property type="project" value="UniProtKB-ARBA"/>
</dbReference>
<dbReference type="AlphaFoldDB" id="A0AAW2IGQ3"/>
<comment type="caution">
    <text evidence="4">The sequence shown here is derived from an EMBL/GenBank/DDBJ whole genome shotgun (WGS) entry which is preliminary data.</text>
</comment>
<evidence type="ECO:0000256" key="1">
    <source>
        <dbReference type="ARBA" id="ARBA00023157"/>
    </source>
</evidence>
<accession>A0AAW2IGQ3</accession>
<sequence length="168" mass="18104">MSTLIIALLVTVVLGHPATEEKTTTTVTIKATVESTKVTQELGRPPITARSDRNPTVKCEHIHPTVGEASPRNHVACESHCRTLAEVYTAGSCSEGGICICERSLRRGEASPGVDEPHPTVRCVDLIPDEGEERRENDLVCRLHCTSLGNGYRNGECSGGMCFCSSQL</sequence>
<feature type="domain" description="Invertebrate defensins family profile" evidence="3">
    <location>
        <begin position="71"/>
        <end position="101"/>
    </location>
</feature>
<feature type="chain" id="PRO_5043441758" description="Invertebrate defensins family profile domain-containing protein" evidence="2">
    <location>
        <begin position="16"/>
        <end position="168"/>
    </location>
</feature>
<keyword evidence="1" id="KW-1015">Disulfide bond</keyword>
<dbReference type="GO" id="GO:0006952">
    <property type="term" value="P:defense response"/>
    <property type="evidence" value="ECO:0007669"/>
    <property type="project" value="InterPro"/>
</dbReference>
<keyword evidence="2" id="KW-0732">Signal</keyword>
<dbReference type="Pfam" id="PF01097">
    <property type="entry name" value="Defensin_2"/>
    <property type="match status" value="1"/>
</dbReference>